<evidence type="ECO:0000313" key="2">
    <source>
        <dbReference type="Proteomes" id="UP000186955"/>
    </source>
</evidence>
<dbReference type="EMBL" id="MNBE01000099">
    <property type="protein sequence ID" value="OKP14361.1"/>
    <property type="molecule type" value="Genomic_DNA"/>
</dbReference>
<proteinExistence type="predicted"/>
<comment type="caution">
    <text evidence="1">The sequence shown here is derived from an EMBL/GenBank/DDBJ whole genome shotgun (WGS) entry which is preliminary data.</text>
</comment>
<evidence type="ECO:0000313" key="1">
    <source>
        <dbReference type="EMBL" id="OKP14361.1"/>
    </source>
</evidence>
<dbReference type="Proteomes" id="UP000186955">
    <property type="component" value="Unassembled WGS sequence"/>
</dbReference>
<dbReference type="AlphaFoldDB" id="A0A1Q5UPH2"/>
<gene>
    <name evidence="1" type="ORF">PENSUB_14140</name>
</gene>
<reference evidence="1 2" key="1">
    <citation type="submission" date="2016-10" db="EMBL/GenBank/DDBJ databases">
        <title>Genome sequence of the ascomycete fungus Penicillium subrubescens.</title>
        <authorList>
            <person name="De Vries R.P."/>
            <person name="Peng M."/>
            <person name="Dilokpimol A."/>
            <person name="Hilden K."/>
            <person name="Makela M.R."/>
            <person name="Grigoriev I."/>
            <person name="Riley R."/>
            <person name="Granchi Z."/>
        </authorList>
    </citation>
    <scope>NUCLEOTIDE SEQUENCE [LARGE SCALE GENOMIC DNA]</scope>
    <source>
        <strain evidence="1 2">CBS 132785</strain>
    </source>
</reference>
<organism evidence="1 2">
    <name type="scientific">Penicillium subrubescens</name>
    <dbReference type="NCBI Taxonomy" id="1316194"/>
    <lineage>
        <taxon>Eukaryota</taxon>
        <taxon>Fungi</taxon>
        <taxon>Dikarya</taxon>
        <taxon>Ascomycota</taxon>
        <taxon>Pezizomycotina</taxon>
        <taxon>Eurotiomycetes</taxon>
        <taxon>Eurotiomycetidae</taxon>
        <taxon>Eurotiales</taxon>
        <taxon>Aspergillaceae</taxon>
        <taxon>Penicillium</taxon>
    </lineage>
</organism>
<keyword evidence="2" id="KW-1185">Reference proteome</keyword>
<accession>A0A1Q5UPH2</accession>
<name>A0A1Q5UPH2_9EURO</name>
<protein>
    <submittedName>
        <fullName evidence="1">Uncharacterized protein</fullName>
    </submittedName>
</protein>
<sequence>MLLDSNGGGNYLFCSPEKLDAEEINIHKEMRDLDFGKSNHEAINKMCKKYFGERV</sequence>